<dbReference type="AlphaFoldDB" id="A0A163XMU2"/>
<feature type="signal peptide" evidence="1">
    <location>
        <begin position="1"/>
        <end position="20"/>
    </location>
</feature>
<evidence type="ECO:0000313" key="2">
    <source>
        <dbReference type="EMBL" id="KZD21120.1"/>
    </source>
</evidence>
<reference evidence="2 3" key="1">
    <citation type="submission" date="2016-03" db="EMBL/GenBank/DDBJ databases">
        <title>Microsymbionts genomes from the relict species Vavilovia formosa (Stev.) Fed.</title>
        <authorList>
            <person name="Kopat V."/>
            <person name="Chirak E."/>
            <person name="Kimeklis A."/>
            <person name="Andronov E."/>
        </authorList>
    </citation>
    <scope>NUCLEOTIDE SEQUENCE [LARGE SCALE GENOMIC DNA]</scope>
    <source>
        <strain evidence="2 3">Vaf07</strain>
    </source>
</reference>
<protein>
    <submittedName>
        <fullName evidence="2">Topoisomerase II</fullName>
    </submittedName>
</protein>
<dbReference type="Pfam" id="PF16156">
    <property type="entry name" value="DUF4864"/>
    <property type="match status" value="1"/>
</dbReference>
<evidence type="ECO:0000256" key="1">
    <source>
        <dbReference type="SAM" id="SignalP"/>
    </source>
</evidence>
<accession>A0A163XMU2</accession>
<organism evidence="2 3">
    <name type="scientific">Tardiphaga robiniae</name>
    <dbReference type="NCBI Taxonomy" id="943830"/>
    <lineage>
        <taxon>Bacteria</taxon>
        <taxon>Pseudomonadati</taxon>
        <taxon>Pseudomonadota</taxon>
        <taxon>Alphaproteobacteria</taxon>
        <taxon>Hyphomicrobiales</taxon>
        <taxon>Nitrobacteraceae</taxon>
        <taxon>Tardiphaga</taxon>
    </lineage>
</organism>
<dbReference type="Proteomes" id="UP000076574">
    <property type="component" value="Unassembled WGS sequence"/>
</dbReference>
<dbReference type="GO" id="GO:0016853">
    <property type="term" value="F:isomerase activity"/>
    <property type="evidence" value="ECO:0007669"/>
    <property type="project" value="UniProtKB-KW"/>
</dbReference>
<dbReference type="InterPro" id="IPR032347">
    <property type="entry name" value="DUF4864"/>
</dbReference>
<comment type="caution">
    <text evidence="2">The sequence shown here is derived from an EMBL/GenBank/DDBJ whole genome shotgun (WGS) entry which is preliminary data.</text>
</comment>
<keyword evidence="2" id="KW-0413">Isomerase</keyword>
<gene>
    <name evidence="2" type="ORF">A4A58_15155</name>
</gene>
<dbReference type="EMBL" id="LVYV01000053">
    <property type="protein sequence ID" value="KZD21120.1"/>
    <property type="molecule type" value="Genomic_DNA"/>
</dbReference>
<name>A0A163XMU2_9BRAD</name>
<feature type="chain" id="PRO_5007847591" evidence="1">
    <location>
        <begin position="21"/>
        <end position="135"/>
    </location>
</feature>
<dbReference type="STRING" id="943830.A4A58_15155"/>
<dbReference type="RefSeq" id="WP_068737102.1">
    <property type="nucleotide sequence ID" value="NZ_LVYV01000053.1"/>
</dbReference>
<dbReference type="OrthoDB" id="9130422at2"/>
<evidence type="ECO:0000313" key="3">
    <source>
        <dbReference type="Proteomes" id="UP000076574"/>
    </source>
</evidence>
<sequence length="135" mass="14462">MRSLLFLIAIVIGLASPVRAADDVAAAQKIISSQADALARDDAVTAYGFAAPGIQSIFTDPDSFMDMVRNAYAPIYRHRSFEFTESNTSGGTIEQKVHIVDADGVPWDALYTLEPQPDGSLKISGCMLLKVGQAV</sequence>
<proteinExistence type="predicted"/>
<keyword evidence="1" id="KW-0732">Signal</keyword>
<keyword evidence="3" id="KW-1185">Reference proteome</keyword>